<sequence>MGKEKQAVKKENPSVTDPEIVQDEIRALAYQLFCEGGCGHGRDVEHWVEAERRVLERYESKTPPRG</sequence>
<dbReference type="Pfam" id="PF11154">
    <property type="entry name" value="DUF2934"/>
    <property type="match status" value="1"/>
</dbReference>
<evidence type="ECO:0008006" key="3">
    <source>
        <dbReference type="Google" id="ProtNLM"/>
    </source>
</evidence>
<dbReference type="RefSeq" id="WP_090742874.1">
    <property type="nucleotide sequence ID" value="NZ_CZQA01000001.1"/>
</dbReference>
<name>A0A0S4L5K8_9BACT</name>
<proteinExistence type="predicted"/>
<dbReference type="Proteomes" id="UP000199032">
    <property type="component" value="Unassembled WGS sequence"/>
</dbReference>
<organism evidence="1 2">
    <name type="scientific">Candidatus Nitrospira nitrosa</name>
    <dbReference type="NCBI Taxonomy" id="1742972"/>
    <lineage>
        <taxon>Bacteria</taxon>
        <taxon>Pseudomonadati</taxon>
        <taxon>Nitrospirota</taxon>
        <taxon>Nitrospiria</taxon>
        <taxon>Nitrospirales</taxon>
        <taxon>Nitrospiraceae</taxon>
        <taxon>Nitrospira</taxon>
    </lineage>
</organism>
<protein>
    <recommendedName>
        <fullName evidence="3">DUF2934 domain-containing protein</fullName>
    </recommendedName>
</protein>
<reference evidence="1 2" key="1">
    <citation type="submission" date="2015-10" db="EMBL/GenBank/DDBJ databases">
        <authorList>
            <person name="Gilbert D.G."/>
        </authorList>
    </citation>
    <scope>NUCLEOTIDE SEQUENCE [LARGE SCALE GENOMIC DNA]</scope>
    <source>
        <strain evidence="1">COMA1</strain>
    </source>
</reference>
<dbReference type="InterPro" id="IPR021327">
    <property type="entry name" value="DUF2934"/>
</dbReference>
<accession>A0A0S4L5K8</accession>
<dbReference type="OrthoDB" id="9811127at2"/>
<gene>
    <name evidence="1" type="ORF">COMA1_10353</name>
</gene>
<evidence type="ECO:0000313" key="2">
    <source>
        <dbReference type="Proteomes" id="UP000199032"/>
    </source>
</evidence>
<keyword evidence="2" id="KW-1185">Reference proteome</keyword>
<evidence type="ECO:0000313" key="1">
    <source>
        <dbReference type="EMBL" id="CUS31968.1"/>
    </source>
</evidence>
<dbReference type="EMBL" id="CZQA01000001">
    <property type="protein sequence ID" value="CUS31968.1"/>
    <property type="molecule type" value="Genomic_DNA"/>
</dbReference>
<dbReference type="AlphaFoldDB" id="A0A0S4L5K8"/>